<dbReference type="Proteomes" id="UP000887043">
    <property type="component" value="Unassembled WGS sequence"/>
</dbReference>
<feature type="coiled-coil region" evidence="1">
    <location>
        <begin position="259"/>
        <end position="295"/>
    </location>
</feature>
<reference evidence="2" key="1">
    <citation type="submission" date="2021-08" db="EMBL/GenBank/DDBJ databases">
        <title>Prevotella lacticifex sp. nov., isolated from rumen of cow.</title>
        <authorList>
            <person name="Shinkai T."/>
            <person name="Ikeyama N."/>
            <person name="Kumagai M."/>
            <person name="Ohmori H."/>
            <person name="Sakamoto M."/>
            <person name="Ohkuma M."/>
            <person name="Mitsumori M."/>
        </authorList>
    </citation>
    <scope>NUCLEOTIDE SEQUENCE</scope>
    <source>
        <strain evidence="2">DSM 11371</strain>
    </source>
</reference>
<evidence type="ECO:0000313" key="2">
    <source>
        <dbReference type="EMBL" id="GJG27367.1"/>
    </source>
</evidence>
<accession>A0AA37MKY5</accession>
<protein>
    <recommendedName>
        <fullName evidence="4">Uracil-DNA glycosylase-like domain-containing protein</fullName>
    </recommendedName>
</protein>
<evidence type="ECO:0000256" key="1">
    <source>
        <dbReference type="SAM" id="Coils"/>
    </source>
</evidence>
<gene>
    <name evidence="2" type="ORF">PRRU23_10670</name>
</gene>
<keyword evidence="1" id="KW-0175">Coiled coil</keyword>
<evidence type="ECO:0008006" key="4">
    <source>
        <dbReference type="Google" id="ProtNLM"/>
    </source>
</evidence>
<proteinExistence type="predicted"/>
<dbReference type="EMBL" id="BPTR01000001">
    <property type="protein sequence ID" value="GJG27367.1"/>
    <property type="molecule type" value="Genomic_DNA"/>
</dbReference>
<name>A0AA37MKY5_SEGBR</name>
<organism evidence="2 3">
    <name type="scientific">Segatella bryantii</name>
    <name type="common">Prevotella bryantii</name>
    <dbReference type="NCBI Taxonomy" id="77095"/>
    <lineage>
        <taxon>Bacteria</taxon>
        <taxon>Pseudomonadati</taxon>
        <taxon>Bacteroidota</taxon>
        <taxon>Bacteroidia</taxon>
        <taxon>Bacteroidales</taxon>
        <taxon>Prevotellaceae</taxon>
        <taxon>Segatella</taxon>
    </lineage>
</organism>
<dbReference type="AlphaFoldDB" id="A0AA37MKY5"/>
<comment type="caution">
    <text evidence="2">The sequence shown here is derived from an EMBL/GenBank/DDBJ whole genome shotgun (WGS) entry which is preliminary data.</text>
</comment>
<evidence type="ECO:0000313" key="3">
    <source>
        <dbReference type="Proteomes" id="UP000887043"/>
    </source>
</evidence>
<sequence length="399" mass="46387">MYSNYNPDKVMNVQEEIVKWAEKTVREYHEIATRKEVNLAYYTQSDLSLISEEPELMIVGINPGSGGTYKEQCENKNWSYLYNNNQDQNHLLKGNYCREEGKPSSWENHRKWGYWKGLKRCLSQTNLNEIIEDDSKIIVTNASFFSTKKADGISDSLLKITIPYTLDLINITNPKHLIFLSGKNCFERLFNLSRMSENIQFEYKKVCGNIYVGVLNGKLCIGIPHPAYKTNEELNLVASVIPYLISSDNYEHIDIALIQKECAKQIKEYEERIHNKKKQGEISNLNNLIEKVISECNIEAYEERNHRYKLNGKYGITITDKGKGYIAIRHIDYDTKGYDNNQDKEVHKLKEMLKGRGYNTSEKVWIGTKKFSRFGNNDNKIIEGICKEIKDLKEEIQKI</sequence>